<gene>
    <name evidence="1" type="ORF">JTE90_016638</name>
</gene>
<protein>
    <submittedName>
        <fullName evidence="1">Uncharacterized protein</fullName>
    </submittedName>
</protein>
<reference evidence="1 2" key="1">
    <citation type="journal article" date="2022" name="Nat. Ecol. Evol.">
        <title>A masculinizing supergene underlies an exaggerated male reproductive morph in a spider.</title>
        <authorList>
            <person name="Hendrickx F."/>
            <person name="De Corte Z."/>
            <person name="Sonet G."/>
            <person name="Van Belleghem S.M."/>
            <person name="Kostlbacher S."/>
            <person name="Vangestel C."/>
        </authorList>
    </citation>
    <scope>NUCLEOTIDE SEQUENCE [LARGE SCALE GENOMIC DNA]</scope>
    <source>
        <strain evidence="1">W744_W776</strain>
    </source>
</reference>
<organism evidence="1 2">
    <name type="scientific">Oedothorax gibbosus</name>
    <dbReference type="NCBI Taxonomy" id="931172"/>
    <lineage>
        <taxon>Eukaryota</taxon>
        <taxon>Metazoa</taxon>
        <taxon>Ecdysozoa</taxon>
        <taxon>Arthropoda</taxon>
        <taxon>Chelicerata</taxon>
        <taxon>Arachnida</taxon>
        <taxon>Araneae</taxon>
        <taxon>Araneomorphae</taxon>
        <taxon>Entelegynae</taxon>
        <taxon>Araneoidea</taxon>
        <taxon>Linyphiidae</taxon>
        <taxon>Erigoninae</taxon>
        <taxon>Oedothorax</taxon>
    </lineage>
</organism>
<proteinExistence type="predicted"/>
<evidence type="ECO:0000313" key="1">
    <source>
        <dbReference type="EMBL" id="KAG8178773.1"/>
    </source>
</evidence>
<accession>A0AAV6U4L0</accession>
<keyword evidence="2" id="KW-1185">Reference proteome</keyword>
<sequence>MVHFTSLSGTVSDTTSTSLMQKTRQVTDIHQTVTGSRFEVSKPEIFPLMEILVQISVSFGMRLGRDAMFLLILLE</sequence>
<dbReference type="Proteomes" id="UP000827092">
    <property type="component" value="Unassembled WGS sequence"/>
</dbReference>
<dbReference type="AlphaFoldDB" id="A0AAV6U4L0"/>
<dbReference type="EMBL" id="JAFNEN010000668">
    <property type="protein sequence ID" value="KAG8178773.1"/>
    <property type="molecule type" value="Genomic_DNA"/>
</dbReference>
<evidence type="ECO:0000313" key="2">
    <source>
        <dbReference type="Proteomes" id="UP000827092"/>
    </source>
</evidence>
<comment type="caution">
    <text evidence="1">The sequence shown here is derived from an EMBL/GenBank/DDBJ whole genome shotgun (WGS) entry which is preliminary data.</text>
</comment>
<name>A0AAV6U4L0_9ARAC</name>